<evidence type="ECO:0000313" key="3">
    <source>
        <dbReference type="Proteomes" id="UP000308697"/>
    </source>
</evidence>
<dbReference type="AlphaFoldDB" id="A0A4U0NK58"/>
<comment type="caution">
    <text evidence="2">The sequence shown here is derived from an EMBL/GenBank/DDBJ whole genome shotgun (WGS) entry which is preliminary data.</text>
</comment>
<organism evidence="2 3">
    <name type="scientific">Streptomyces piniterrae</name>
    <dbReference type="NCBI Taxonomy" id="2571125"/>
    <lineage>
        <taxon>Bacteria</taxon>
        <taxon>Bacillati</taxon>
        <taxon>Actinomycetota</taxon>
        <taxon>Actinomycetes</taxon>
        <taxon>Kitasatosporales</taxon>
        <taxon>Streptomycetaceae</taxon>
        <taxon>Streptomyces</taxon>
    </lineage>
</organism>
<sequence length="78" mass="8497">MSDTKKKQDIPNLPIWLTIPIGFVVALILGEHYGAPWWLRSIAVIAVSLVIEAVNQAVRRMASRGKDGVDGVEPSDEG</sequence>
<proteinExistence type="predicted"/>
<feature type="transmembrane region" description="Helical" evidence="1">
    <location>
        <begin position="35"/>
        <end position="54"/>
    </location>
</feature>
<evidence type="ECO:0000256" key="1">
    <source>
        <dbReference type="SAM" id="Phobius"/>
    </source>
</evidence>
<dbReference type="EMBL" id="SUMB01000004">
    <property type="protein sequence ID" value="TJZ54152.1"/>
    <property type="molecule type" value="Genomic_DNA"/>
</dbReference>
<feature type="transmembrane region" description="Helical" evidence="1">
    <location>
        <begin position="12"/>
        <end position="29"/>
    </location>
</feature>
<name>A0A4U0NK58_9ACTN</name>
<protein>
    <submittedName>
        <fullName evidence="2">Uncharacterized protein</fullName>
    </submittedName>
</protein>
<dbReference type="OrthoDB" id="4242908at2"/>
<keyword evidence="1" id="KW-0812">Transmembrane</keyword>
<gene>
    <name evidence="2" type="ORF">FCH28_13255</name>
</gene>
<accession>A0A4U0NK58</accession>
<evidence type="ECO:0000313" key="2">
    <source>
        <dbReference type="EMBL" id="TJZ54152.1"/>
    </source>
</evidence>
<reference evidence="2 3" key="1">
    <citation type="submission" date="2019-04" db="EMBL/GenBank/DDBJ databases">
        <title>Streptomyces piniterrae sp. nov., a heliquinomycin-producing actinomycete isolated from rhizosphere soil of Pinus yunnanensis.</title>
        <authorList>
            <person name="Zhuang X."/>
            <person name="Zhao J."/>
        </authorList>
    </citation>
    <scope>NUCLEOTIDE SEQUENCE [LARGE SCALE GENOMIC DNA]</scope>
    <source>
        <strain evidence="3">jys28</strain>
    </source>
</reference>
<keyword evidence="1" id="KW-1133">Transmembrane helix</keyword>
<keyword evidence="1" id="KW-0472">Membrane</keyword>
<dbReference type="RefSeq" id="WP_136740079.1">
    <property type="nucleotide sequence ID" value="NZ_SUMB01000004.1"/>
</dbReference>
<keyword evidence="3" id="KW-1185">Reference proteome</keyword>
<dbReference type="Proteomes" id="UP000308697">
    <property type="component" value="Unassembled WGS sequence"/>
</dbReference>